<dbReference type="EMBL" id="JAUESC010000028">
    <property type="protein sequence ID" value="KAK0594572.1"/>
    <property type="molecule type" value="Genomic_DNA"/>
</dbReference>
<evidence type="ECO:0000313" key="2">
    <source>
        <dbReference type="EMBL" id="KAK0594572.1"/>
    </source>
</evidence>
<evidence type="ECO:0000313" key="3">
    <source>
        <dbReference type="Proteomes" id="UP001168877"/>
    </source>
</evidence>
<feature type="region of interest" description="Disordered" evidence="1">
    <location>
        <begin position="55"/>
        <end position="82"/>
    </location>
</feature>
<feature type="compositionally biased region" description="Gly residues" evidence="1">
    <location>
        <begin position="69"/>
        <end position="79"/>
    </location>
</feature>
<dbReference type="Proteomes" id="UP001168877">
    <property type="component" value="Unassembled WGS sequence"/>
</dbReference>
<name>A0AA39SQ97_ACESA</name>
<protein>
    <submittedName>
        <fullName evidence="2">Uncharacterized protein</fullName>
    </submittedName>
</protein>
<reference evidence="2" key="2">
    <citation type="submission" date="2023-06" db="EMBL/GenBank/DDBJ databases">
        <authorList>
            <person name="Swenson N.G."/>
            <person name="Wegrzyn J.L."/>
            <person name="Mcevoy S.L."/>
        </authorList>
    </citation>
    <scope>NUCLEOTIDE SEQUENCE</scope>
    <source>
        <strain evidence="2">NS2018</strain>
        <tissue evidence="2">Leaf</tissue>
    </source>
</reference>
<organism evidence="2 3">
    <name type="scientific">Acer saccharum</name>
    <name type="common">Sugar maple</name>
    <dbReference type="NCBI Taxonomy" id="4024"/>
    <lineage>
        <taxon>Eukaryota</taxon>
        <taxon>Viridiplantae</taxon>
        <taxon>Streptophyta</taxon>
        <taxon>Embryophyta</taxon>
        <taxon>Tracheophyta</taxon>
        <taxon>Spermatophyta</taxon>
        <taxon>Magnoliopsida</taxon>
        <taxon>eudicotyledons</taxon>
        <taxon>Gunneridae</taxon>
        <taxon>Pentapetalae</taxon>
        <taxon>rosids</taxon>
        <taxon>malvids</taxon>
        <taxon>Sapindales</taxon>
        <taxon>Sapindaceae</taxon>
        <taxon>Hippocastanoideae</taxon>
        <taxon>Acereae</taxon>
        <taxon>Acer</taxon>
    </lineage>
</organism>
<accession>A0AA39SQ97</accession>
<evidence type="ECO:0000256" key="1">
    <source>
        <dbReference type="SAM" id="MobiDB-lite"/>
    </source>
</evidence>
<feature type="compositionally biased region" description="Basic and acidic residues" evidence="1">
    <location>
        <begin position="55"/>
        <end position="65"/>
    </location>
</feature>
<gene>
    <name evidence="2" type="ORF">LWI29_028813</name>
</gene>
<dbReference type="AlphaFoldDB" id="A0AA39SQ97"/>
<proteinExistence type="predicted"/>
<sequence length="373" mass="39722">MFADEVAKLCGALSLKEKEGPLLALNATLKDDAPSGDEPEVYDLLFGSWLKVESPPKRTDSRQRYEATGFGGYGGGSSGSKGSHVFGGTARSCKRVDESGFLHAGQPATARKLVVGTLPAVGPPTSSVSVLGRDALTSGRDSRKQSTVEPDLVGMTTKVVIVARNLGEEFEKEELPSVITDTAGKEKLPLGFIADNGIKELTSVIATNKPVVNFREASVKVNWQHVGDKPACASSSVSATSVEIGPSMAHLDKEIVGLKMQMDRAEGFCEMEMDSRLALNISQSVSGPGVTLGETEGASITVGPKVGKWKRRARDGTRFDSVVSSENKLGKRGCEDRISQVEKKLKLYTNDVSLATEYDEISAGRLSPACREP</sequence>
<comment type="caution">
    <text evidence="2">The sequence shown here is derived from an EMBL/GenBank/DDBJ whole genome shotgun (WGS) entry which is preliminary data.</text>
</comment>
<reference evidence="2" key="1">
    <citation type="journal article" date="2022" name="Plant J.">
        <title>Strategies of tolerance reflected in two North American maple genomes.</title>
        <authorList>
            <person name="McEvoy S.L."/>
            <person name="Sezen U.U."/>
            <person name="Trouern-Trend A."/>
            <person name="McMahon S.M."/>
            <person name="Schaberg P.G."/>
            <person name="Yang J."/>
            <person name="Wegrzyn J.L."/>
            <person name="Swenson N.G."/>
        </authorList>
    </citation>
    <scope>NUCLEOTIDE SEQUENCE</scope>
    <source>
        <strain evidence="2">NS2018</strain>
    </source>
</reference>
<keyword evidence="3" id="KW-1185">Reference proteome</keyword>